<dbReference type="Pfam" id="PF00389">
    <property type="entry name" value="2-Hacid_dh"/>
    <property type="match status" value="1"/>
</dbReference>
<evidence type="ECO:0000313" key="7">
    <source>
        <dbReference type="EMBL" id="MCI3278381.1"/>
    </source>
</evidence>
<dbReference type="SUPFAM" id="SSF51735">
    <property type="entry name" value="NAD(P)-binding Rossmann-fold domains"/>
    <property type="match status" value="1"/>
</dbReference>
<evidence type="ECO:0000313" key="8">
    <source>
        <dbReference type="Proteomes" id="UP001165269"/>
    </source>
</evidence>
<evidence type="ECO:0000256" key="4">
    <source>
        <dbReference type="RuleBase" id="RU003719"/>
    </source>
</evidence>
<comment type="caution">
    <text evidence="7">The sequence shown here is derived from an EMBL/GenBank/DDBJ whole genome shotgun (WGS) entry which is preliminary data.</text>
</comment>
<dbReference type="PROSITE" id="PS00671">
    <property type="entry name" value="D_2_HYDROXYACID_DH_3"/>
    <property type="match status" value="1"/>
</dbReference>
<feature type="domain" description="D-isomer specific 2-hydroxyacid dehydrogenase NAD-binding" evidence="6">
    <location>
        <begin position="152"/>
        <end position="298"/>
    </location>
</feature>
<dbReference type="PANTHER" id="PTHR10996">
    <property type="entry name" value="2-HYDROXYACID DEHYDROGENASE-RELATED"/>
    <property type="match status" value="1"/>
</dbReference>
<dbReference type="SUPFAM" id="SSF52283">
    <property type="entry name" value="Formate/glycerate dehydrogenase catalytic domain-like"/>
    <property type="match status" value="1"/>
</dbReference>
<evidence type="ECO:0000256" key="1">
    <source>
        <dbReference type="ARBA" id="ARBA00005854"/>
    </source>
</evidence>
<comment type="similarity">
    <text evidence="1 4">Belongs to the D-isomer specific 2-hydroxyacid dehydrogenase family.</text>
</comment>
<evidence type="ECO:0000256" key="3">
    <source>
        <dbReference type="ARBA" id="ARBA00023027"/>
    </source>
</evidence>
<dbReference type="Proteomes" id="UP001165269">
    <property type="component" value="Unassembled WGS sequence"/>
</dbReference>
<protein>
    <submittedName>
        <fullName evidence="7">Hydroxyacid dehydrogenase</fullName>
    </submittedName>
</protein>
<organism evidence="7 8">
    <name type="scientific">Streptomyces cylindrosporus</name>
    <dbReference type="NCBI Taxonomy" id="2927583"/>
    <lineage>
        <taxon>Bacteria</taxon>
        <taxon>Bacillati</taxon>
        <taxon>Actinomycetota</taxon>
        <taxon>Actinomycetes</taxon>
        <taxon>Kitasatosporales</taxon>
        <taxon>Streptomycetaceae</taxon>
        <taxon>Streptomyces</taxon>
    </lineage>
</organism>
<dbReference type="Gene3D" id="3.40.50.720">
    <property type="entry name" value="NAD(P)-binding Rossmann-like Domain"/>
    <property type="match status" value="2"/>
</dbReference>
<proteinExistence type="inferred from homology"/>
<keyword evidence="2 4" id="KW-0560">Oxidoreductase</keyword>
<gene>
    <name evidence="7" type="ORF">MQP27_45685</name>
</gene>
<reference evidence="7" key="1">
    <citation type="submission" date="2022-03" db="EMBL/GenBank/DDBJ databases">
        <title>Streptomyces 7R015 and 7R016 isolated from Barleria lupulina in Thailand.</title>
        <authorList>
            <person name="Kanchanasin P."/>
            <person name="Phongsopitanun W."/>
            <person name="Tanasupawat S."/>
        </authorList>
    </citation>
    <scope>NUCLEOTIDE SEQUENCE</scope>
    <source>
        <strain evidence="7">7R015</strain>
    </source>
</reference>
<evidence type="ECO:0000259" key="5">
    <source>
        <dbReference type="Pfam" id="PF00389"/>
    </source>
</evidence>
<accession>A0ABS9YP53</accession>
<name>A0ABS9YP53_9ACTN</name>
<dbReference type="InterPro" id="IPR006140">
    <property type="entry name" value="D-isomer_DH_NAD-bd"/>
</dbReference>
<dbReference type="InterPro" id="IPR006139">
    <property type="entry name" value="D-isomer_2_OHA_DH_cat_dom"/>
</dbReference>
<dbReference type="InterPro" id="IPR029753">
    <property type="entry name" value="D-isomer_DH_CS"/>
</dbReference>
<dbReference type="EMBL" id="JALDAY010000019">
    <property type="protein sequence ID" value="MCI3278381.1"/>
    <property type="molecule type" value="Genomic_DNA"/>
</dbReference>
<evidence type="ECO:0000256" key="2">
    <source>
        <dbReference type="ARBA" id="ARBA00023002"/>
    </source>
</evidence>
<sequence length="338" mass="36021">MPTSELPPRALFAMNPVHLPELFPPRLMARLGDVARIDPALVLQDFGDPAMAKALAETEVLITGWGCPRIDEVVLAAAPRLRAVLHAAGSVRSLVAPAVWERGIVVSNAVQANAVPVAEFTLAAILLSGKDAFGLRERFRAEHVYPPPADHAAVGNLGRRVGIIGASRVGRRLLELLRPFDFTVTLYDPYVDAAEAAALGAALVPLDELMRTSDIVSLHAPDIPETYRMLDRRRLSLMPDGSVLVNTSRGALVDPDALADELVSGRIGAVLDVTEPEPLPADSPLYRLPNVFLTPHIAGSLGNELERLGRTVVDELALLGAGAPLAHAVHQADLVNSA</sequence>
<dbReference type="CDD" id="cd12167">
    <property type="entry name" value="2-Hacid_dh_8"/>
    <property type="match status" value="1"/>
</dbReference>
<dbReference type="RefSeq" id="WP_242776970.1">
    <property type="nucleotide sequence ID" value="NZ_JALDAY010000019.1"/>
</dbReference>
<dbReference type="InterPro" id="IPR036291">
    <property type="entry name" value="NAD(P)-bd_dom_sf"/>
</dbReference>
<dbReference type="Pfam" id="PF02826">
    <property type="entry name" value="2-Hacid_dh_C"/>
    <property type="match status" value="1"/>
</dbReference>
<keyword evidence="8" id="KW-1185">Reference proteome</keyword>
<feature type="domain" description="D-isomer specific 2-hydroxyacid dehydrogenase catalytic" evidence="5">
    <location>
        <begin position="51"/>
        <end position="329"/>
    </location>
</feature>
<dbReference type="InterPro" id="IPR050223">
    <property type="entry name" value="D-isomer_2-hydroxyacid_DH"/>
</dbReference>
<keyword evidence="3" id="KW-0520">NAD</keyword>
<dbReference type="PANTHER" id="PTHR10996:SF178">
    <property type="entry name" value="2-HYDROXYACID DEHYDROGENASE YGL185C-RELATED"/>
    <property type="match status" value="1"/>
</dbReference>
<evidence type="ECO:0000259" key="6">
    <source>
        <dbReference type="Pfam" id="PF02826"/>
    </source>
</evidence>